<reference evidence="1" key="1">
    <citation type="submission" date="2021-06" db="EMBL/GenBank/DDBJ databases">
        <authorList>
            <person name="Kallberg Y."/>
            <person name="Tangrot J."/>
            <person name="Rosling A."/>
        </authorList>
    </citation>
    <scope>NUCLEOTIDE SEQUENCE</scope>
    <source>
        <strain evidence="1">MA453B</strain>
    </source>
</reference>
<dbReference type="Proteomes" id="UP000789405">
    <property type="component" value="Unassembled WGS sequence"/>
</dbReference>
<comment type="caution">
    <text evidence="1">The sequence shown here is derived from an EMBL/GenBank/DDBJ whole genome shotgun (WGS) entry which is preliminary data.</text>
</comment>
<feature type="non-terminal residue" evidence="1">
    <location>
        <position position="1"/>
    </location>
</feature>
<keyword evidence="2" id="KW-1185">Reference proteome</keyword>
<accession>A0A9N9JGP3</accession>
<evidence type="ECO:0000313" key="1">
    <source>
        <dbReference type="EMBL" id="CAG8779969.1"/>
    </source>
</evidence>
<organism evidence="1 2">
    <name type="scientific">Dentiscutata erythropus</name>
    <dbReference type="NCBI Taxonomy" id="1348616"/>
    <lineage>
        <taxon>Eukaryota</taxon>
        <taxon>Fungi</taxon>
        <taxon>Fungi incertae sedis</taxon>
        <taxon>Mucoromycota</taxon>
        <taxon>Glomeromycotina</taxon>
        <taxon>Glomeromycetes</taxon>
        <taxon>Diversisporales</taxon>
        <taxon>Gigasporaceae</taxon>
        <taxon>Dentiscutata</taxon>
    </lineage>
</organism>
<name>A0A9N9JGP3_9GLOM</name>
<sequence length="39" mass="4673">VKNDAMALYEYLSKAQQENPDWYFKVDFEGVDNRLSKIF</sequence>
<evidence type="ECO:0000313" key="2">
    <source>
        <dbReference type="Proteomes" id="UP000789405"/>
    </source>
</evidence>
<proteinExistence type="predicted"/>
<dbReference type="EMBL" id="CAJVPY010021554">
    <property type="protein sequence ID" value="CAG8779969.1"/>
    <property type="molecule type" value="Genomic_DNA"/>
</dbReference>
<dbReference type="OrthoDB" id="742364at2759"/>
<protein>
    <submittedName>
        <fullName evidence="1">11255_t:CDS:1</fullName>
    </submittedName>
</protein>
<gene>
    <name evidence="1" type="ORF">DERYTH_LOCUS19529</name>
</gene>
<dbReference type="AlphaFoldDB" id="A0A9N9JGP3"/>